<sequence length="489" mass="52935">MVSSSENRKSRLTWPLLAAASVTFVGSSVPAGYNIGVINTPQLIIKEFCNQTVFERYDAALSEYSLDILWSFVVSIYIAGGTLGSFTGCWFADKWGRKGAIFANNFLGLLAAILFVASPAARSVEMLVLARFLVGLSSGLTTSVVPMYMTEIVTLDWRGPMGVLCPLGICFGVLLSQILGLEFILGSTDTWHYLLGLYGILVLVSMAVLPFLPESPKYLFAIKKDEDGCTEALTKLRGLPKSALTTEIAETKAASVREMSEGKWSILRLLKSKSLRWSLILVCAMQGGQQLSGINAVFYYSVPIFKSAGLDTESSQYASIGAGVVNFLVAALATFLTSRFRRRALMLFSCSTVVVCLLSLAVSIYFMDAVPWMSYVSIVAMLSYVFFYGLGLGPIPYFIASELFTVGPRSAGMALGSMANWGANFLVGMTFPSMQSAIGALSFIPFATSTVFLTMLLWKKLPETFGVDPAEVDTISSEEVALQNKSSPA</sequence>
<evidence type="ECO:0000256" key="8">
    <source>
        <dbReference type="SAM" id="Phobius"/>
    </source>
</evidence>
<dbReference type="PANTHER" id="PTHR23503:SF127">
    <property type="entry name" value="FI08437P-RELATED"/>
    <property type="match status" value="1"/>
</dbReference>
<dbReference type="Pfam" id="PF00083">
    <property type="entry name" value="Sugar_tr"/>
    <property type="match status" value="1"/>
</dbReference>
<dbReference type="InterPro" id="IPR020846">
    <property type="entry name" value="MFS_dom"/>
</dbReference>
<dbReference type="InterPro" id="IPR005829">
    <property type="entry name" value="Sugar_transporter_CS"/>
</dbReference>
<reference evidence="10 11" key="1">
    <citation type="submission" date="2020-04" db="EMBL/GenBank/DDBJ databases">
        <authorList>
            <person name="Alioto T."/>
            <person name="Alioto T."/>
            <person name="Gomez Garrido J."/>
        </authorList>
    </citation>
    <scope>NUCLEOTIDE SEQUENCE [LARGE SCALE GENOMIC DNA]</scope>
</reference>
<dbReference type="FunFam" id="1.20.1250.20:FF:001511">
    <property type="entry name" value="Solute carrier family 2, facilitated glucose transporter member 5"/>
    <property type="match status" value="1"/>
</dbReference>
<evidence type="ECO:0000256" key="7">
    <source>
        <dbReference type="RuleBase" id="RU003346"/>
    </source>
</evidence>
<dbReference type="CDD" id="cd17357">
    <property type="entry name" value="MFS_GLUT_Class1_2_like"/>
    <property type="match status" value="1"/>
</dbReference>
<evidence type="ECO:0000256" key="6">
    <source>
        <dbReference type="ARBA" id="ARBA00023136"/>
    </source>
</evidence>
<dbReference type="GO" id="GO:1990539">
    <property type="term" value="P:fructose import across plasma membrane"/>
    <property type="evidence" value="ECO:0007669"/>
    <property type="project" value="UniProtKB-ARBA"/>
</dbReference>
<keyword evidence="4 8" id="KW-0812">Transmembrane</keyword>
<name>A0A8S1DJR5_9INSE</name>
<dbReference type="PANTHER" id="PTHR23503">
    <property type="entry name" value="SOLUTE CARRIER FAMILY 2"/>
    <property type="match status" value="1"/>
</dbReference>
<comment type="caution">
    <text evidence="10">The sequence shown here is derived from an EMBL/GenBank/DDBJ whole genome shotgun (WGS) entry which is preliminary data.</text>
</comment>
<organism evidence="10 11">
    <name type="scientific">Cloeon dipterum</name>
    <dbReference type="NCBI Taxonomy" id="197152"/>
    <lineage>
        <taxon>Eukaryota</taxon>
        <taxon>Metazoa</taxon>
        <taxon>Ecdysozoa</taxon>
        <taxon>Arthropoda</taxon>
        <taxon>Hexapoda</taxon>
        <taxon>Insecta</taxon>
        <taxon>Pterygota</taxon>
        <taxon>Palaeoptera</taxon>
        <taxon>Ephemeroptera</taxon>
        <taxon>Pisciforma</taxon>
        <taxon>Baetidae</taxon>
        <taxon>Cloeon</taxon>
    </lineage>
</organism>
<proteinExistence type="inferred from homology"/>
<feature type="transmembrane region" description="Helical" evidence="8">
    <location>
        <begin position="12"/>
        <end position="33"/>
    </location>
</feature>
<feature type="transmembrane region" description="Helical" evidence="8">
    <location>
        <begin position="372"/>
        <end position="399"/>
    </location>
</feature>
<dbReference type="InterPro" id="IPR036259">
    <property type="entry name" value="MFS_trans_sf"/>
</dbReference>
<evidence type="ECO:0000259" key="9">
    <source>
        <dbReference type="PROSITE" id="PS50850"/>
    </source>
</evidence>
<keyword evidence="2 7" id="KW-0813">Transport</keyword>
<feature type="transmembrane region" description="Helical" evidence="8">
    <location>
        <begin position="411"/>
        <end position="431"/>
    </location>
</feature>
<feature type="transmembrane region" description="Helical" evidence="8">
    <location>
        <begin position="437"/>
        <end position="458"/>
    </location>
</feature>
<keyword evidence="6 8" id="KW-0472">Membrane</keyword>
<accession>A0A8S1DJR5</accession>
<feature type="transmembrane region" description="Helical" evidence="8">
    <location>
        <begin position="161"/>
        <end position="185"/>
    </location>
</feature>
<evidence type="ECO:0000256" key="1">
    <source>
        <dbReference type="ARBA" id="ARBA00004651"/>
    </source>
</evidence>
<dbReference type="GO" id="GO:0005886">
    <property type="term" value="C:plasma membrane"/>
    <property type="evidence" value="ECO:0007669"/>
    <property type="project" value="UniProtKB-SubCell"/>
</dbReference>
<dbReference type="PRINTS" id="PR00171">
    <property type="entry name" value="SUGRTRNSPORT"/>
</dbReference>
<feature type="transmembrane region" description="Helical" evidence="8">
    <location>
        <begin position="277"/>
        <end position="302"/>
    </location>
</feature>
<dbReference type="GO" id="GO:0005353">
    <property type="term" value="F:fructose transmembrane transporter activity"/>
    <property type="evidence" value="ECO:0007669"/>
    <property type="project" value="UniProtKB-ARBA"/>
</dbReference>
<dbReference type="Gene3D" id="1.20.1250.20">
    <property type="entry name" value="MFS general substrate transporter like domains"/>
    <property type="match status" value="1"/>
</dbReference>
<protein>
    <recommendedName>
        <fullName evidence="9">Major facilitator superfamily (MFS) profile domain-containing protein</fullName>
    </recommendedName>
</protein>
<feature type="transmembrane region" description="Helical" evidence="8">
    <location>
        <begin position="344"/>
        <end position="366"/>
    </location>
</feature>
<evidence type="ECO:0000256" key="3">
    <source>
        <dbReference type="ARBA" id="ARBA00022475"/>
    </source>
</evidence>
<comment type="similarity">
    <text evidence="7">Belongs to the major facilitator superfamily. Sugar transporter (TC 2.A.1.1) family.</text>
</comment>
<evidence type="ECO:0000256" key="2">
    <source>
        <dbReference type="ARBA" id="ARBA00022448"/>
    </source>
</evidence>
<feature type="domain" description="Major facilitator superfamily (MFS) profile" evidence="9">
    <location>
        <begin position="20"/>
        <end position="465"/>
    </location>
</feature>
<feature type="transmembrane region" description="Helical" evidence="8">
    <location>
        <begin position="191"/>
        <end position="212"/>
    </location>
</feature>
<dbReference type="EMBL" id="CADEPI010000206">
    <property type="protein sequence ID" value="CAB3380367.1"/>
    <property type="molecule type" value="Genomic_DNA"/>
</dbReference>
<gene>
    <name evidence="10" type="ORF">CLODIP_2_CD10594</name>
</gene>
<dbReference type="PROSITE" id="PS50850">
    <property type="entry name" value="MFS"/>
    <property type="match status" value="1"/>
</dbReference>
<evidence type="ECO:0000313" key="11">
    <source>
        <dbReference type="Proteomes" id="UP000494165"/>
    </source>
</evidence>
<evidence type="ECO:0000256" key="5">
    <source>
        <dbReference type="ARBA" id="ARBA00022989"/>
    </source>
</evidence>
<feature type="transmembrane region" description="Helical" evidence="8">
    <location>
        <begin position="68"/>
        <end position="92"/>
    </location>
</feature>
<comment type="subcellular location">
    <subcellularLocation>
        <location evidence="1">Cell membrane</location>
        <topology evidence="1">Multi-pass membrane protein</topology>
    </subcellularLocation>
</comment>
<dbReference type="NCBIfam" id="TIGR00879">
    <property type="entry name" value="SP"/>
    <property type="match status" value="1"/>
</dbReference>
<dbReference type="InterPro" id="IPR045263">
    <property type="entry name" value="GLUT"/>
</dbReference>
<feature type="transmembrane region" description="Helical" evidence="8">
    <location>
        <begin position="129"/>
        <end position="149"/>
    </location>
</feature>
<feature type="transmembrane region" description="Helical" evidence="8">
    <location>
        <begin position="317"/>
        <end position="337"/>
    </location>
</feature>
<keyword evidence="11" id="KW-1185">Reference proteome</keyword>
<evidence type="ECO:0000256" key="4">
    <source>
        <dbReference type="ARBA" id="ARBA00022692"/>
    </source>
</evidence>
<dbReference type="SUPFAM" id="SSF103473">
    <property type="entry name" value="MFS general substrate transporter"/>
    <property type="match status" value="1"/>
</dbReference>
<dbReference type="PROSITE" id="PS00217">
    <property type="entry name" value="SUGAR_TRANSPORT_2"/>
    <property type="match status" value="1"/>
</dbReference>
<dbReference type="Proteomes" id="UP000494165">
    <property type="component" value="Unassembled WGS sequence"/>
</dbReference>
<feature type="transmembrane region" description="Helical" evidence="8">
    <location>
        <begin position="99"/>
        <end position="117"/>
    </location>
</feature>
<dbReference type="InterPro" id="IPR005828">
    <property type="entry name" value="MFS_sugar_transport-like"/>
</dbReference>
<keyword evidence="3" id="KW-1003">Cell membrane</keyword>
<dbReference type="InterPro" id="IPR003663">
    <property type="entry name" value="Sugar/inositol_transpt"/>
</dbReference>
<keyword evidence="5 8" id="KW-1133">Transmembrane helix</keyword>
<dbReference type="AlphaFoldDB" id="A0A8S1DJR5"/>
<evidence type="ECO:0000313" key="10">
    <source>
        <dbReference type="EMBL" id="CAB3380367.1"/>
    </source>
</evidence>
<dbReference type="OrthoDB" id="4540492at2759"/>